<dbReference type="SUPFAM" id="SSF53098">
    <property type="entry name" value="Ribonuclease H-like"/>
    <property type="match status" value="1"/>
</dbReference>
<dbReference type="RefSeq" id="WP_208273934.1">
    <property type="nucleotide sequence ID" value="NZ_BAAAGM010000131.1"/>
</dbReference>
<protein>
    <submittedName>
        <fullName evidence="4">IS3 family transposase</fullName>
    </submittedName>
</protein>
<feature type="region of interest" description="Disordered" evidence="2">
    <location>
        <begin position="210"/>
        <end position="240"/>
    </location>
</feature>
<reference evidence="4 5" key="1">
    <citation type="submission" date="2021-03" db="EMBL/GenBank/DDBJ databases">
        <authorList>
            <person name="Kanchanasin P."/>
            <person name="Saeng-In P."/>
            <person name="Phongsopitanun W."/>
            <person name="Yuki M."/>
            <person name="Kudo T."/>
            <person name="Ohkuma M."/>
            <person name="Tanasupawat S."/>
        </authorList>
    </citation>
    <scope>NUCLEOTIDE SEQUENCE [LARGE SCALE GENOMIC DNA]</scope>
    <source>
        <strain evidence="4 5">L46</strain>
    </source>
</reference>
<proteinExistence type="predicted"/>
<dbReference type="InterPro" id="IPR036397">
    <property type="entry name" value="RNaseH_sf"/>
</dbReference>
<dbReference type="EMBL" id="JAGEOK010000057">
    <property type="protein sequence ID" value="MBO2444986.1"/>
    <property type="molecule type" value="Genomic_DNA"/>
</dbReference>
<evidence type="ECO:0000313" key="5">
    <source>
        <dbReference type="Proteomes" id="UP000666915"/>
    </source>
</evidence>
<comment type="function">
    <text evidence="1">Involved in the transposition of the insertion sequence.</text>
</comment>
<name>A0ABS3RFI1_9ACTN</name>
<dbReference type="InterPro" id="IPR050900">
    <property type="entry name" value="Transposase_IS3/IS150/IS904"/>
</dbReference>
<dbReference type="Gene3D" id="3.30.420.10">
    <property type="entry name" value="Ribonuclease H-like superfamily/Ribonuclease H"/>
    <property type="match status" value="1"/>
</dbReference>
<dbReference type="Pfam" id="PF13276">
    <property type="entry name" value="HTH_21"/>
    <property type="match status" value="1"/>
</dbReference>
<dbReference type="Proteomes" id="UP000666915">
    <property type="component" value="Unassembled WGS sequence"/>
</dbReference>
<gene>
    <name evidence="4" type="ORF">J4557_46540</name>
</gene>
<sequence length="240" mass="26464">MARQEAECGNRRLPYPQDQALTETIAKTHARSRCTYGAPRVHAELRDDFGVRVGRKRMARLMRSVQLEEGAPAPRARTAPRDPALVPPGDLVKRAFTAPALDQVWIADITYVPTGEGLYLAVVLDVFSRKAVGWAMADHMRTELVIDALEVAVRNRRPAPGLTVTALRGRDMRRCRSVNAAGQRVSERRRAASRTESFFATLEEGFSTPAAVLSPRRAARPAASRRPAARRPAGRDVGHP</sequence>
<evidence type="ECO:0000256" key="2">
    <source>
        <dbReference type="SAM" id="MobiDB-lite"/>
    </source>
</evidence>
<keyword evidence="5" id="KW-1185">Reference proteome</keyword>
<dbReference type="InterPro" id="IPR025948">
    <property type="entry name" value="HTH-like_dom"/>
</dbReference>
<comment type="caution">
    <text evidence="4">The sequence shown here is derived from an EMBL/GenBank/DDBJ whole genome shotgun (WGS) entry which is preliminary data.</text>
</comment>
<dbReference type="InterPro" id="IPR001584">
    <property type="entry name" value="Integrase_cat-core"/>
</dbReference>
<accession>A0ABS3RFI1</accession>
<evidence type="ECO:0000313" key="4">
    <source>
        <dbReference type="EMBL" id="MBO2444986.1"/>
    </source>
</evidence>
<evidence type="ECO:0000259" key="3">
    <source>
        <dbReference type="PROSITE" id="PS50994"/>
    </source>
</evidence>
<dbReference type="PANTHER" id="PTHR46889:SF4">
    <property type="entry name" value="TRANSPOSASE INSO FOR INSERTION SEQUENCE ELEMENT IS911B-RELATED"/>
    <property type="match status" value="1"/>
</dbReference>
<dbReference type="PROSITE" id="PS50994">
    <property type="entry name" value="INTEGRASE"/>
    <property type="match status" value="1"/>
</dbReference>
<dbReference type="PANTHER" id="PTHR46889">
    <property type="entry name" value="TRANSPOSASE INSF FOR INSERTION SEQUENCE IS3B-RELATED"/>
    <property type="match status" value="1"/>
</dbReference>
<organism evidence="4 5">
    <name type="scientific">Actinomadura nitritigenes</name>
    <dbReference type="NCBI Taxonomy" id="134602"/>
    <lineage>
        <taxon>Bacteria</taxon>
        <taxon>Bacillati</taxon>
        <taxon>Actinomycetota</taxon>
        <taxon>Actinomycetes</taxon>
        <taxon>Streptosporangiales</taxon>
        <taxon>Thermomonosporaceae</taxon>
        <taxon>Actinomadura</taxon>
    </lineage>
</organism>
<dbReference type="InterPro" id="IPR012337">
    <property type="entry name" value="RNaseH-like_sf"/>
</dbReference>
<evidence type="ECO:0000256" key="1">
    <source>
        <dbReference type="ARBA" id="ARBA00002286"/>
    </source>
</evidence>
<feature type="domain" description="Integrase catalytic" evidence="3">
    <location>
        <begin position="95"/>
        <end position="165"/>
    </location>
</feature>
<feature type="compositionally biased region" description="Low complexity" evidence="2">
    <location>
        <begin position="214"/>
        <end position="226"/>
    </location>
</feature>
<dbReference type="Pfam" id="PF00665">
    <property type="entry name" value="rve"/>
    <property type="match status" value="1"/>
</dbReference>